<evidence type="ECO:0000313" key="2">
    <source>
        <dbReference type="Proteomes" id="UP000002033"/>
    </source>
</evidence>
<name>D8JVV9_HYPDA</name>
<dbReference type="STRING" id="582899.Hden_1185"/>
<dbReference type="AlphaFoldDB" id="D8JVV9"/>
<accession>D8JVV9</accession>
<organism evidence="1 2">
    <name type="scientific">Hyphomicrobium denitrificans (strain ATCC 51888 / DSM 1869 / NCIMB 11706 / TK 0415)</name>
    <dbReference type="NCBI Taxonomy" id="582899"/>
    <lineage>
        <taxon>Bacteria</taxon>
        <taxon>Pseudomonadati</taxon>
        <taxon>Pseudomonadota</taxon>
        <taxon>Alphaproteobacteria</taxon>
        <taxon>Hyphomicrobiales</taxon>
        <taxon>Hyphomicrobiaceae</taxon>
        <taxon>Hyphomicrobium</taxon>
    </lineage>
</organism>
<gene>
    <name evidence="1" type="ordered locus">Hden_1185</name>
</gene>
<evidence type="ECO:0000313" key="1">
    <source>
        <dbReference type="EMBL" id="ADJ22998.1"/>
    </source>
</evidence>
<dbReference type="Proteomes" id="UP000002033">
    <property type="component" value="Chromosome"/>
</dbReference>
<dbReference type="EMBL" id="CP002083">
    <property type="protein sequence ID" value="ADJ22998.1"/>
    <property type="molecule type" value="Genomic_DNA"/>
</dbReference>
<keyword evidence="2" id="KW-1185">Reference proteome</keyword>
<reference evidence="2" key="1">
    <citation type="journal article" date="2011" name="J. Bacteriol.">
        <title>Genome sequences of eight morphologically diverse alphaproteobacteria.</title>
        <authorList>
            <consortium name="US DOE Joint Genome Institute"/>
            <person name="Brown P.J."/>
            <person name="Kysela D.T."/>
            <person name="Buechlein A."/>
            <person name="Hemmerich C."/>
            <person name="Brun Y.V."/>
        </authorList>
    </citation>
    <scope>NUCLEOTIDE SEQUENCE [LARGE SCALE GENOMIC DNA]</scope>
    <source>
        <strain evidence="2">ATCC 51888 / DSM 1869 / NCIB 11706 / TK 0415</strain>
    </source>
</reference>
<dbReference type="KEGG" id="hdn:Hden_1185"/>
<protein>
    <submittedName>
        <fullName evidence="1">Uncharacterized protein</fullName>
    </submittedName>
</protein>
<dbReference type="RefSeq" id="WP_013215213.1">
    <property type="nucleotide sequence ID" value="NC_014313.1"/>
</dbReference>
<sequence length="111" mass="12521">MSLDPILAECELEPSIAEIVSAERAAISSLEKLRRGPVLIDSGNSRSIWLRTAVEPPLDLDIELLLGRRWGVEVVYLGWASRRFLNGALTFWVWHNGRSRLVRPKGWRASA</sequence>
<proteinExistence type="predicted"/>
<dbReference type="HOGENOM" id="CLU_2154908_0_0_5"/>